<evidence type="ECO:0000256" key="3">
    <source>
        <dbReference type="ARBA" id="ARBA00013253"/>
    </source>
</evidence>
<dbReference type="RefSeq" id="WP_135943806.1">
    <property type="nucleotide sequence ID" value="NZ_BMEI01000001.1"/>
</dbReference>
<proteinExistence type="inferred from homology"/>
<dbReference type="InterPro" id="IPR035907">
    <property type="entry name" value="Hppk_sf"/>
</dbReference>
<evidence type="ECO:0000256" key="5">
    <source>
        <dbReference type="ARBA" id="ARBA00022679"/>
    </source>
</evidence>
<evidence type="ECO:0000256" key="12">
    <source>
        <dbReference type="ARBA" id="ARBA00033413"/>
    </source>
</evidence>
<keyword evidence="7 15" id="KW-0418">Kinase</keyword>
<feature type="region of interest" description="Disordered" evidence="13">
    <location>
        <begin position="163"/>
        <end position="183"/>
    </location>
</feature>
<dbReference type="EMBL" id="SRXV01000001">
    <property type="protein sequence ID" value="TGY94609.1"/>
    <property type="molecule type" value="Genomic_DNA"/>
</dbReference>
<dbReference type="Proteomes" id="UP000305451">
    <property type="component" value="Unassembled WGS sequence"/>
</dbReference>
<dbReference type="GO" id="GO:0003848">
    <property type="term" value="F:2-amino-4-hydroxy-6-hydroxymethyldihydropteridine diphosphokinase activity"/>
    <property type="evidence" value="ECO:0007669"/>
    <property type="project" value="UniProtKB-EC"/>
</dbReference>
<dbReference type="Gene3D" id="3.30.70.560">
    <property type="entry name" value="7,8-Dihydro-6-hydroxymethylpterin-pyrophosphokinase HPPK"/>
    <property type="match status" value="1"/>
</dbReference>
<accession>A0A4V3RZK8</accession>
<comment type="pathway">
    <text evidence="1">Cofactor biosynthesis; tetrahydrofolate biosynthesis; 2-amino-4-hydroxy-6-hydroxymethyl-7,8-dihydropteridine diphosphate from 7,8-dihydroneopterin triphosphate: step 4/4.</text>
</comment>
<dbReference type="InterPro" id="IPR000550">
    <property type="entry name" value="Hppk"/>
</dbReference>
<evidence type="ECO:0000256" key="2">
    <source>
        <dbReference type="ARBA" id="ARBA00005810"/>
    </source>
</evidence>
<keyword evidence="8" id="KW-0067">ATP-binding</keyword>
<keyword evidence="9" id="KW-0289">Folate biosynthesis</keyword>
<evidence type="ECO:0000259" key="14">
    <source>
        <dbReference type="PROSITE" id="PS00794"/>
    </source>
</evidence>
<evidence type="ECO:0000256" key="1">
    <source>
        <dbReference type="ARBA" id="ARBA00005051"/>
    </source>
</evidence>
<name>A0A4V3RZK8_9PROT</name>
<dbReference type="GO" id="GO:0046656">
    <property type="term" value="P:folic acid biosynthetic process"/>
    <property type="evidence" value="ECO:0007669"/>
    <property type="project" value="UniProtKB-KW"/>
</dbReference>
<dbReference type="PANTHER" id="PTHR43071">
    <property type="entry name" value="2-AMINO-4-HYDROXY-6-HYDROXYMETHYLDIHYDROPTERIDINE PYROPHOSPHOKINASE"/>
    <property type="match status" value="1"/>
</dbReference>
<evidence type="ECO:0000256" key="10">
    <source>
        <dbReference type="ARBA" id="ARBA00029409"/>
    </source>
</evidence>
<feature type="domain" description="7,8-dihydro-6-hydroxymethylpterin-pyrophosphokinase" evidence="14">
    <location>
        <begin position="94"/>
        <end position="105"/>
    </location>
</feature>
<evidence type="ECO:0000256" key="11">
    <source>
        <dbReference type="ARBA" id="ARBA00029766"/>
    </source>
</evidence>
<evidence type="ECO:0000256" key="6">
    <source>
        <dbReference type="ARBA" id="ARBA00022741"/>
    </source>
</evidence>
<dbReference type="CDD" id="cd00483">
    <property type="entry name" value="HPPK"/>
    <property type="match status" value="1"/>
</dbReference>
<organism evidence="15 16">
    <name type="scientific">Marinicauda pacifica</name>
    <dbReference type="NCBI Taxonomy" id="1133559"/>
    <lineage>
        <taxon>Bacteria</taxon>
        <taxon>Pseudomonadati</taxon>
        <taxon>Pseudomonadota</taxon>
        <taxon>Alphaproteobacteria</taxon>
        <taxon>Maricaulales</taxon>
        <taxon>Maricaulaceae</taxon>
        <taxon>Marinicauda</taxon>
    </lineage>
</organism>
<reference evidence="15 16" key="1">
    <citation type="journal article" date="2013" name="Int. J. Syst. Evol. Microbiol.">
        <title>Marinicauda pacifica gen. nov., sp. nov., a prosthecate alphaproteobacterium of the family Hyphomonadaceae isolated from deep seawater.</title>
        <authorList>
            <person name="Zhang X.Y."/>
            <person name="Li G.W."/>
            <person name="Wang C.S."/>
            <person name="Zhang Y.J."/>
            <person name="Xu X.W."/>
            <person name="Li H."/>
            <person name="Liu A."/>
            <person name="Liu C."/>
            <person name="Xie B.B."/>
            <person name="Qin Q.L."/>
            <person name="Xu Z."/>
            <person name="Chen X.L."/>
            <person name="Zhou B.C."/>
            <person name="Zhang Y.Z."/>
        </authorList>
    </citation>
    <scope>NUCLEOTIDE SEQUENCE [LARGE SCALE GENOMIC DNA]</scope>
    <source>
        <strain evidence="15 16">P-1 km-3</strain>
    </source>
</reference>
<dbReference type="AlphaFoldDB" id="A0A4V3RZK8"/>
<keyword evidence="16" id="KW-1185">Reference proteome</keyword>
<protein>
    <recommendedName>
        <fullName evidence="4">2-amino-4-hydroxy-6-hydroxymethyldihydropteridine pyrophosphokinase</fullName>
        <ecNumber evidence="3">2.7.6.3</ecNumber>
    </recommendedName>
    <alternativeName>
        <fullName evidence="11">6-hydroxymethyl-7,8-dihydropterin pyrophosphokinase</fullName>
    </alternativeName>
    <alternativeName>
        <fullName evidence="12">7,8-dihydro-6-hydroxymethylpterin-pyrophosphokinase</fullName>
    </alternativeName>
</protein>
<dbReference type="NCBIfam" id="TIGR01498">
    <property type="entry name" value="folK"/>
    <property type="match status" value="1"/>
</dbReference>
<evidence type="ECO:0000313" key="16">
    <source>
        <dbReference type="Proteomes" id="UP000305451"/>
    </source>
</evidence>
<comment type="caution">
    <text evidence="15">The sequence shown here is derived from an EMBL/GenBank/DDBJ whole genome shotgun (WGS) entry which is preliminary data.</text>
</comment>
<sequence>MNRHQCIYIALGSNQAHMGKTPARTLCFALGELVRRGVQIEAASRPWRTPAWPDPSDPPFSNACARVATGLGPGALLDVLHEVEDVFGRARGQRNAPRTLDLDLIDYRGEVSGQGGDGLILPHPRAAARSFVLLPLREIAPDWRDPVSGLDIDRLVARLGAKDRAGARPDGPPLAPLAVQHGA</sequence>
<evidence type="ECO:0000256" key="7">
    <source>
        <dbReference type="ARBA" id="ARBA00022777"/>
    </source>
</evidence>
<dbReference type="PANTHER" id="PTHR43071:SF1">
    <property type="entry name" value="2-AMINO-4-HYDROXY-6-HYDROXYMETHYLDIHYDROPTERIDINE PYROPHOSPHOKINASE"/>
    <property type="match status" value="1"/>
</dbReference>
<keyword evidence="5 15" id="KW-0808">Transferase</keyword>
<dbReference type="EC" id="2.7.6.3" evidence="3"/>
<evidence type="ECO:0000256" key="13">
    <source>
        <dbReference type="SAM" id="MobiDB-lite"/>
    </source>
</evidence>
<evidence type="ECO:0000256" key="9">
    <source>
        <dbReference type="ARBA" id="ARBA00022909"/>
    </source>
</evidence>
<dbReference type="UniPathway" id="UPA00077">
    <property type="reaction ID" value="UER00155"/>
</dbReference>
<dbReference type="GO" id="GO:0005524">
    <property type="term" value="F:ATP binding"/>
    <property type="evidence" value="ECO:0007669"/>
    <property type="project" value="UniProtKB-KW"/>
</dbReference>
<evidence type="ECO:0000313" key="15">
    <source>
        <dbReference type="EMBL" id="TGY94609.1"/>
    </source>
</evidence>
<comment type="similarity">
    <text evidence="2">Belongs to the HPPK family.</text>
</comment>
<dbReference type="OrthoDB" id="9808041at2"/>
<dbReference type="Pfam" id="PF01288">
    <property type="entry name" value="HPPK"/>
    <property type="match status" value="1"/>
</dbReference>
<dbReference type="GO" id="GO:0016301">
    <property type="term" value="F:kinase activity"/>
    <property type="evidence" value="ECO:0007669"/>
    <property type="project" value="UniProtKB-KW"/>
</dbReference>
<comment type="function">
    <text evidence="10">Catalyzes the transfer of pyrophosphate from adenosine triphosphate (ATP) to 6-hydroxymethyl-7,8-dihydropterin, an enzymatic step in folate biosynthesis pathway.</text>
</comment>
<gene>
    <name evidence="15" type="primary">folK</name>
    <name evidence="15" type="ORF">E5162_04875</name>
</gene>
<evidence type="ECO:0000256" key="4">
    <source>
        <dbReference type="ARBA" id="ARBA00016218"/>
    </source>
</evidence>
<dbReference type="PROSITE" id="PS00794">
    <property type="entry name" value="HPPK"/>
    <property type="match status" value="1"/>
</dbReference>
<dbReference type="GO" id="GO:0046654">
    <property type="term" value="P:tetrahydrofolate biosynthetic process"/>
    <property type="evidence" value="ECO:0007669"/>
    <property type="project" value="UniProtKB-UniPathway"/>
</dbReference>
<keyword evidence="6" id="KW-0547">Nucleotide-binding</keyword>
<evidence type="ECO:0000256" key="8">
    <source>
        <dbReference type="ARBA" id="ARBA00022840"/>
    </source>
</evidence>
<dbReference type="SUPFAM" id="SSF55083">
    <property type="entry name" value="6-hydroxymethyl-7,8-dihydropterin pyrophosphokinase, HPPK"/>
    <property type="match status" value="1"/>
</dbReference>